<feature type="transmembrane region" description="Helical" evidence="1">
    <location>
        <begin position="125"/>
        <end position="147"/>
    </location>
</feature>
<gene>
    <name evidence="2" type="ORF">Moror_5556</name>
</gene>
<feature type="transmembrane region" description="Helical" evidence="1">
    <location>
        <begin position="44"/>
        <end position="68"/>
    </location>
</feature>
<dbReference type="OrthoDB" id="3341077at2759"/>
<dbReference type="HOGENOM" id="CLU_044614_2_2_1"/>
<dbReference type="STRING" id="1381753.V2X2Y2"/>
<keyword evidence="1" id="KW-1133">Transmembrane helix</keyword>
<organism evidence="2 3">
    <name type="scientific">Moniliophthora roreri (strain MCA 2997)</name>
    <name type="common">Cocoa frosty pod rot fungus</name>
    <name type="synonym">Crinipellis roreri</name>
    <dbReference type="NCBI Taxonomy" id="1381753"/>
    <lineage>
        <taxon>Eukaryota</taxon>
        <taxon>Fungi</taxon>
        <taxon>Dikarya</taxon>
        <taxon>Basidiomycota</taxon>
        <taxon>Agaricomycotina</taxon>
        <taxon>Agaricomycetes</taxon>
        <taxon>Agaricomycetidae</taxon>
        <taxon>Agaricales</taxon>
        <taxon>Marasmiineae</taxon>
        <taxon>Marasmiaceae</taxon>
        <taxon>Moniliophthora</taxon>
    </lineage>
</organism>
<proteinExistence type="predicted"/>
<feature type="transmembrane region" description="Helical" evidence="1">
    <location>
        <begin position="252"/>
        <end position="275"/>
    </location>
</feature>
<feature type="transmembrane region" description="Helical" evidence="1">
    <location>
        <begin position="159"/>
        <end position="185"/>
    </location>
</feature>
<evidence type="ECO:0000256" key="1">
    <source>
        <dbReference type="SAM" id="Phobius"/>
    </source>
</evidence>
<keyword evidence="3" id="KW-1185">Reference proteome</keyword>
<dbReference type="KEGG" id="mrr:Moror_5556"/>
<keyword evidence="1" id="KW-0812">Transmembrane</keyword>
<name>V2X2Y2_MONRO</name>
<accession>V2X2Y2</accession>
<keyword evidence="1" id="KW-0472">Membrane</keyword>
<feature type="transmembrane region" description="Helical" evidence="1">
    <location>
        <begin position="15"/>
        <end position="37"/>
    </location>
</feature>
<feature type="transmembrane region" description="Helical" evidence="1">
    <location>
        <begin position="206"/>
        <end position="227"/>
    </location>
</feature>
<feature type="transmembrane region" description="Helical" evidence="1">
    <location>
        <begin position="100"/>
        <end position="118"/>
    </location>
</feature>
<evidence type="ECO:0000313" key="2">
    <source>
        <dbReference type="EMBL" id="ESK88157.1"/>
    </source>
</evidence>
<comment type="caution">
    <text evidence="2">The sequence shown here is derived from an EMBL/GenBank/DDBJ whole genome shotgun (WGS) entry which is preliminary data.</text>
</comment>
<reference evidence="2 3" key="1">
    <citation type="journal article" date="2014" name="BMC Genomics">
        <title>Genome and secretome analysis of the hemibiotrophic fungal pathogen, Moniliophthora roreri, which causes frosty pod rot disease of cacao: mechanisms of the biotrophic and necrotrophic phases.</title>
        <authorList>
            <person name="Meinhardt L.W."/>
            <person name="Costa G.G.L."/>
            <person name="Thomazella D.P.T."/>
            <person name="Teixeira P.J.P.L."/>
            <person name="Carazzolle M.F."/>
            <person name="Schuster S.C."/>
            <person name="Carlson J.E."/>
            <person name="Guiltinan M.J."/>
            <person name="Mieczkowski P."/>
            <person name="Farmer A."/>
            <person name="Ramaraj T."/>
            <person name="Crozier J."/>
            <person name="Davis R.E."/>
            <person name="Shao J."/>
            <person name="Melnick R.L."/>
            <person name="Pereira G.A.G."/>
            <person name="Bailey B.A."/>
        </authorList>
    </citation>
    <scope>NUCLEOTIDE SEQUENCE [LARGE SCALE GENOMIC DNA]</scope>
    <source>
        <strain evidence="2 3">MCA 2997</strain>
    </source>
</reference>
<dbReference type="Proteomes" id="UP000017559">
    <property type="component" value="Unassembled WGS sequence"/>
</dbReference>
<dbReference type="AlphaFoldDB" id="V2X2Y2"/>
<sequence>MNAVQNAVTIPLSRFAVIFFFYGSYCVLFGTSVYVLLKRKRPDLILHLGPIALLFVLATLGMLCNVVALGRDLARSLPTLAQGQINSDSVSAQFLLAHQFFYISSNTVGELVLLYRVYVIWKSKLVTVIPSIFIMADLGVGLAGTFIPRGTSESKTNIILFRVVFMVLNLVTNVMLTMLIAGKICQIGRNAFKVLGPDVSKRYKKIVSIIFESGVMYPLSLLLFLILEARAMSAEGISAGTTNPPSRIVYEMLPFVVAIAPTLVLVRSWLGLCVVDLEQTIQMFRTDGRRELSEWKVADLPSQSTTDSSDLSHGRDLFLERGKHSTDTV</sequence>
<evidence type="ECO:0000313" key="3">
    <source>
        <dbReference type="Proteomes" id="UP000017559"/>
    </source>
</evidence>
<protein>
    <submittedName>
        <fullName evidence="2">Uncharacterized protein</fullName>
    </submittedName>
</protein>
<dbReference type="EMBL" id="AWSO01000690">
    <property type="protein sequence ID" value="ESK88157.1"/>
    <property type="molecule type" value="Genomic_DNA"/>
</dbReference>